<organism evidence="1 2">
    <name type="scientific">Forsythia ovata</name>
    <dbReference type="NCBI Taxonomy" id="205694"/>
    <lineage>
        <taxon>Eukaryota</taxon>
        <taxon>Viridiplantae</taxon>
        <taxon>Streptophyta</taxon>
        <taxon>Embryophyta</taxon>
        <taxon>Tracheophyta</taxon>
        <taxon>Spermatophyta</taxon>
        <taxon>Magnoliopsida</taxon>
        <taxon>eudicotyledons</taxon>
        <taxon>Gunneridae</taxon>
        <taxon>Pentapetalae</taxon>
        <taxon>asterids</taxon>
        <taxon>lamiids</taxon>
        <taxon>Lamiales</taxon>
        <taxon>Oleaceae</taxon>
        <taxon>Forsythieae</taxon>
        <taxon>Forsythia</taxon>
    </lineage>
</organism>
<name>A0ABD1S111_9LAMI</name>
<keyword evidence="2" id="KW-1185">Reference proteome</keyword>
<protein>
    <submittedName>
        <fullName evidence="1">Uncharacterized protein</fullName>
    </submittedName>
</protein>
<evidence type="ECO:0000313" key="1">
    <source>
        <dbReference type="EMBL" id="KAL2493567.1"/>
    </source>
</evidence>
<sequence>MDVSKLNSNVSALREELMACSFGEAIAVQTLLAAQKSLACLLVLLLQKQNKNASHDSEETVQQPNLQPCSFHFFHHSPITNEETVQQPHLQPCSFHFFPYSPITK</sequence>
<proteinExistence type="predicted"/>
<evidence type="ECO:0000313" key="2">
    <source>
        <dbReference type="Proteomes" id="UP001604277"/>
    </source>
</evidence>
<dbReference type="EMBL" id="JBFOLJ010000011">
    <property type="protein sequence ID" value="KAL2493567.1"/>
    <property type="molecule type" value="Genomic_DNA"/>
</dbReference>
<dbReference type="AlphaFoldDB" id="A0ABD1S111"/>
<comment type="caution">
    <text evidence="1">The sequence shown here is derived from an EMBL/GenBank/DDBJ whole genome shotgun (WGS) entry which is preliminary data.</text>
</comment>
<dbReference type="Proteomes" id="UP001604277">
    <property type="component" value="Unassembled WGS sequence"/>
</dbReference>
<gene>
    <name evidence="1" type="ORF">Fot_37324</name>
</gene>
<reference evidence="2" key="1">
    <citation type="submission" date="2024-07" db="EMBL/GenBank/DDBJ databases">
        <title>Two chromosome-level genome assemblies of Korean endemic species Abeliophyllum distichum and Forsythia ovata (Oleaceae).</title>
        <authorList>
            <person name="Jang H."/>
        </authorList>
    </citation>
    <scope>NUCLEOTIDE SEQUENCE [LARGE SCALE GENOMIC DNA]</scope>
</reference>
<accession>A0ABD1S111</accession>